<organism evidence="6 7">
    <name type="scientific">Xyrichtys novacula</name>
    <name type="common">Pearly razorfish</name>
    <name type="synonym">Hemipteronotus novacula</name>
    <dbReference type="NCBI Taxonomy" id="13765"/>
    <lineage>
        <taxon>Eukaryota</taxon>
        <taxon>Metazoa</taxon>
        <taxon>Chordata</taxon>
        <taxon>Craniata</taxon>
        <taxon>Vertebrata</taxon>
        <taxon>Euteleostomi</taxon>
        <taxon>Actinopterygii</taxon>
        <taxon>Neopterygii</taxon>
        <taxon>Teleostei</taxon>
        <taxon>Neoteleostei</taxon>
        <taxon>Acanthomorphata</taxon>
        <taxon>Eupercaria</taxon>
        <taxon>Labriformes</taxon>
        <taxon>Labridae</taxon>
        <taxon>Xyrichtys</taxon>
    </lineage>
</organism>
<dbReference type="AlphaFoldDB" id="A0AAV1EXS2"/>
<dbReference type="InterPro" id="IPR022734">
    <property type="entry name" value="ApoM"/>
</dbReference>
<keyword evidence="3 5" id="KW-0732">Signal</keyword>
<dbReference type="PANTHER" id="PTHR11967">
    <property type="entry name" value="ALPHA-1-ACID GLYCOPROTEIN"/>
    <property type="match status" value="1"/>
</dbReference>
<protein>
    <recommendedName>
        <fullName evidence="8">Apolipoprotein M</fullName>
    </recommendedName>
</protein>
<dbReference type="EMBL" id="OY660866">
    <property type="protein sequence ID" value="CAJ1053563.1"/>
    <property type="molecule type" value="Genomic_DNA"/>
</dbReference>
<dbReference type="InterPro" id="IPR012674">
    <property type="entry name" value="Calycin"/>
</dbReference>
<evidence type="ECO:0000256" key="5">
    <source>
        <dbReference type="SAM" id="SignalP"/>
    </source>
</evidence>
<feature type="chain" id="PRO_5043684768" description="Apolipoprotein M" evidence="5">
    <location>
        <begin position="19"/>
        <end position="210"/>
    </location>
</feature>
<gene>
    <name evidence="6" type="ORF">XNOV1_A010152</name>
</gene>
<comment type="subcellular location">
    <subcellularLocation>
        <location evidence="1">Secreted</location>
    </subcellularLocation>
</comment>
<accession>A0AAV1EXS2</accession>
<evidence type="ECO:0000256" key="1">
    <source>
        <dbReference type="ARBA" id="ARBA00004613"/>
    </source>
</evidence>
<reference evidence="6" key="1">
    <citation type="submission" date="2023-08" db="EMBL/GenBank/DDBJ databases">
        <authorList>
            <person name="Alioto T."/>
            <person name="Alioto T."/>
            <person name="Gomez Garrido J."/>
        </authorList>
    </citation>
    <scope>NUCLEOTIDE SEQUENCE</scope>
</reference>
<dbReference type="PANTHER" id="PTHR11967:SF2">
    <property type="entry name" value="ALPHA-1-ACID GLYCOPROTEIN 1"/>
    <property type="match status" value="1"/>
</dbReference>
<sequence>MLLATCVVALFCFIPASSLAPPNCGDLVRPLDHVDGHQLDGRWHLIAHSPVEPDNQSAYKLMDSLGMKFSNASDNHNTSNLLLERILGFLGTCDYESSNITLEGNILTSSNESATFFHTSCSDCLILHFTNGRAHGNLHLYSKRREVEKEVMDEFKTQAECVKNQPPVMMDSSKKLCPDQEPTLSEDEELKQNLRLLLRILDLVDEAPDA</sequence>
<keyword evidence="2" id="KW-0964">Secreted</keyword>
<evidence type="ECO:0000256" key="3">
    <source>
        <dbReference type="ARBA" id="ARBA00022729"/>
    </source>
</evidence>
<evidence type="ECO:0000256" key="2">
    <source>
        <dbReference type="ARBA" id="ARBA00022525"/>
    </source>
</evidence>
<proteinExistence type="predicted"/>
<dbReference type="SUPFAM" id="SSF50814">
    <property type="entry name" value="Lipocalins"/>
    <property type="match status" value="1"/>
</dbReference>
<evidence type="ECO:0008006" key="8">
    <source>
        <dbReference type="Google" id="ProtNLM"/>
    </source>
</evidence>
<keyword evidence="4" id="KW-0325">Glycoprotein</keyword>
<keyword evidence="7" id="KW-1185">Reference proteome</keyword>
<feature type="signal peptide" evidence="5">
    <location>
        <begin position="1"/>
        <end position="18"/>
    </location>
</feature>
<dbReference type="GO" id="GO:0005576">
    <property type="term" value="C:extracellular region"/>
    <property type="evidence" value="ECO:0007669"/>
    <property type="project" value="UniProtKB-SubCell"/>
</dbReference>
<dbReference type="Gene3D" id="2.40.128.20">
    <property type="match status" value="1"/>
</dbReference>
<evidence type="ECO:0000313" key="6">
    <source>
        <dbReference type="EMBL" id="CAJ1053563.1"/>
    </source>
</evidence>
<name>A0AAV1EXS2_XYRNO</name>
<evidence type="ECO:0000256" key="4">
    <source>
        <dbReference type="ARBA" id="ARBA00023180"/>
    </source>
</evidence>
<dbReference type="Pfam" id="PF11032">
    <property type="entry name" value="ApoM"/>
    <property type="match status" value="1"/>
</dbReference>
<evidence type="ECO:0000313" key="7">
    <source>
        <dbReference type="Proteomes" id="UP001178508"/>
    </source>
</evidence>
<dbReference type="Proteomes" id="UP001178508">
    <property type="component" value="Chromosome 3"/>
</dbReference>